<organism evidence="4 5">
    <name type="scientific">Streptomyces griseoloalbus</name>
    <dbReference type="NCBI Taxonomy" id="67303"/>
    <lineage>
        <taxon>Bacteria</taxon>
        <taxon>Bacillati</taxon>
        <taxon>Actinomycetota</taxon>
        <taxon>Actinomycetes</taxon>
        <taxon>Kitasatosporales</taxon>
        <taxon>Streptomycetaceae</taxon>
        <taxon>Streptomyces</taxon>
    </lineage>
</organism>
<gene>
    <name evidence="4" type="ORF">FHS32_003712</name>
</gene>
<dbReference type="InterPro" id="IPR003594">
    <property type="entry name" value="HATPase_dom"/>
</dbReference>
<keyword evidence="1" id="KW-0808">Transferase</keyword>
<evidence type="ECO:0000313" key="5">
    <source>
        <dbReference type="Proteomes" id="UP000568022"/>
    </source>
</evidence>
<evidence type="ECO:0000256" key="2">
    <source>
        <dbReference type="SAM" id="MobiDB-lite"/>
    </source>
</evidence>
<dbReference type="CDD" id="cd16936">
    <property type="entry name" value="HATPase_RsbW-like"/>
    <property type="match status" value="1"/>
</dbReference>
<evidence type="ECO:0000259" key="3">
    <source>
        <dbReference type="Pfam" id="PF13581"/>
    </source>
</evidence>
<protein>
    <submittedName>
        <fullName evidence="4">Anti-sigma regulatory factor (Ser/Thr protein kinase)</fullName>
    </submittedName>
</protein>
<dbReference type="AlphaFoldDB" id="A0A7W8BR62"/>
<name>A0A7W8BR62_9ACTN</name>
<proteinExistence type="predicted"/>
<keyword evidence="5" id="KW-1185">Reference proteome</keyword>
<feature type="region of interest" description="Disordered" evidence="2">
    <location>
        <begin position="92"/>
        <end position="115"/>
    </location>
</feature>
<reference evidence="4 5" key="1">
    <citation type="submission" date="2020-08" db="EMBL/GenBank/DDBJ databases">
        <title>Genomic Encyclopedia of Type Strains, Phase III (KMG-III): the genomes of soil and plant-associated and newly described type strains.</title>
        <authorList>
            <person name="Whitman W."/>
        </authorList>
    </citation>
    <scope>NUCLEOTIDE SEQUENCE [LARGE SCALE GENOMIC DNA]</scope>
    <source>
        <strain evidence="4 5">CECT 3226</strain>
    </source>
</reference>
<dbReference type="EMBL" id="JACHJE010000007">
    <property type="protein sequence ID" value="MBB5126971.1"/>
    <property type="molecule type" value="Genomic_DNA"/>
</dbReference>
<evidence type="ECO:0000256" key="1">
    <source>
        <dbReference type="ARBA" id="ARBA00022527"/>
    </source>
</evidence>
<dbReference type="Pfam" id="PF13581">
    <property type="entry name" value="HATPase_c_2"/>
    <property type="match status" value="1"/>
</dbReference>
<dbReference type="SUPFAM" id="SSF55874">
    <property type="entry name" value="ATPase domain of HSP90 chaperone/DNA topoisomerase II/histidine kinase"/>
    <property type="match status" value="1"/>
</dbReference>
<dbReference type="InterPro" id="IPR050267">
    <property type="entry name" value="Anti-sigma-factor_SerPK"/>
</dbReference>
<keyword evidence="1" id="KW-0418">Kinase</keyword>
<accession>A0A7W8BR62</accession>
<keyword evidence="1" id="KW-0723">Serine/threonine-protein kinase</keyword>
<dbReference type="Proteomes" id="UP000568022">
    <property type="component" value="Unassembled WGS sequence"/>
</dbReference>
<sequence>MPASRAQEAVTVSVFAQRFSATRRGARLARRLATHRLDLWDLPYGSPASDTVTLVVAELAANAALHGHVPGRDFELRLTYDRTAGLVRVEVSDTHPGHPGIPESAGRPSADTDGGRGLLLVEAVADRWGVKGRTGPGKTVWAECEVRVPDDPCPVRP</sequence>
<dbReference type="PANTHER" id="PTHR35526:SF3">
    <property type="entry name" value="ANTI-SIGMA-F FACTOR RSBW"/>
    <property type="match status" value="1"/>
</dbReference>
<dbReference type="Gene3D" id="3.30.565.10">
    <property type="entry name" value="Histidine kinase-like ATPase, C-terminal domain"/>
    <property type="match status" value="1"/>
</dbReference>
<dbReference type="GO" id="GO:0004674">
    <property type="term" value="F:protein serine/threonine kinase activity"/>
    <property type="evidence" value="ECO:0007669"/>
    <property type="project" value="UniProtKB-KW"/>
</dbReference>
<dbReference type="InterPro" id="IPR036890">
    <property type="entry name" value="HATPase_C_sf"/>
</dbReference>
<evidence type="ECO:0000313" key="4">
    <source>
        <dbReference type="EMBL" id="MBB5126971.1"/>
    </source>
</evidence>
<comment type="caution">
    <text evidence="4">The sequence shown here is derived from an EMBL/GenBank/DDBJ whole genome shotgun (WGS) entry which is preliminary data.</text>
</comment>
<feature type="domain" description="Histidine kinase/HSP90-like ATPase" evidence="3">
    <location>
        <begin position="24"/>
        <end position="141"/>
    </location>
</feature>
<dbReference type="PANTHER" id="PTHR35526">
    <property type="entry name" value="ANTI-SIGMA-F FACTOR RSBW-RELATED"/>
    <property type="match status" value="1"/>
</dbReference>